<organism evidence="3 4">
    <name type="scientific">Acinetobacter baumannii 625974</name>
    <dbReference type="NCBI Taxonomy" id="1310607"/>
    <lineage>
        <taxon>Bacteria</taxon>
        <taxon>Pseudomonadati</taxon>
        <taxon>Pseudomonadota</taxon>
        <taxon>Gammaproteobacteria</taxon>
        <taxon>Moraxellales</taxon>
        <taxon>Moraxellaceae</taxon>
        <taxon>Acinetobacter</taxon>
        <taxon>Acinetobacter calcoaceticus/baumannii complex</taxon>
    </lineage>
</organism>
<dbReference type="InterPro" id="IPR046158">
    <property type="entry name" value="DUF6160"/>
</dbReference>
<dbReference type="EMBL" id="JEXD01000004">
    <property type="protein sequence ID" value="EXC09008.1"/>
    <property type="molecule type" value="Genomic_DNA"/>
</dbReference>
<evidence type="ECO:0000313" key="3">
    <source>
        <dbReference type="EMBL" id="EXC09008.1"/>
    </source>
</evidence>
<comment type="caution">
    <text evidence="3">The sequence shown here is derived from an EMBL/GenBank/DDBJ whole genome shotgun (WGS) entry which is preliminary data.</text>
</comment>
<dbReference type="PATRIC" id="fig|1310607.3.peg.757"/>
<sequence>MKKITALLFALCATVTHAELQTLDNDALQAINGQAGADLSLMLNLNQTSNGIFDNGSGGVCEKVEFCHIGLAINKRFVQADATKPSGWAENSDSGNKLWLVFKGVQGTLNIQKMGLDGADLKYLDKSNTEIIKPAIQLSFSAAQPILIRNFGFNALSIEQDNFTSSTTAQGSSANMYDYAYFKKPTYEAIANSANQQVATATPSAYDHGRETGFMGLMMNGNLAIQGKVMVFSCDGSHPRC</sequence>
<evidence type="ECO:0000256" key="1">
    <source>
        <dbReference type="SAM" id="SignalP"/>
    </source>
</evidence>
<feature type="chain" id="PRO_5001449830" evidence="1">
    <location>
        <begin position="19"/>
        <end position="241"/>
    </location>
</feature>
<evidence type="ECO:0000313" key="4">
    <source>
        <dbReference type="Proteomes" id="UP000021108"/>
    </source>
</evidence>
<feature type="domain" description="DUF6160" evidence="2">
    <location>
        <begin position="2"/>
        <end position="46"/>
    </location>
</feature>
<keyword evidence="1" id="KW-0732">Signal</keyword>
<gene>
    <name evidence="3" type="ORF">J506_0787</name>
</gene>
<dbReference type="Pfam" id="PF19657">
    <property type="entry name" value="DUF6160"/>
    <property type="match status" value="1"/>
</dbReference>
<protein>
    <submittedName>
        <fullName evidence="3">Putative signal peptide protein</fullName>
    </submittedName>
</protein>
<accession>A0A009QNC0</accession>
<name>A0A009QNC0_ACIBA</name>
<dbReference type="AlphaFoldDB" id="A0A009QNC0"/>
<proteinExistence type="predicted"/>
<evidence type="ECO:0000259" key="2">
    <source>
        <dbReference type="Pfam" id="PF19657"/>
    </source>
</evidence>
<feature type="signal peptide" evidence="1">
    <location>
        <begin position="1"/>
        <end position="18"/>
    </location>
</feature>
<dbReference type="Proteomes" id="UP000021108">
    <property type="component" value="Unassembled WGS sequence"/>
</dbReference>
<reference evidence="3 4" key="1">
    <citation type="submission" date="2014-02" db="EMBL/GenBank/DDBJ databases">
        <title>Comparative genomics and transcriptomics to identify genetic mechanisms underlying the emergence of carbapenem resistant Acinetobacter baumannii (CRAb).</title>
        <authorList>
            <person name="Harris A.D."/>
            <person name="Johnson K.J."/>
            <person name="George J."/>
            <person name="Shefchek K."/>
            <person name="Daugherty S.C."/>
            <person name="Parankush S."/>
            <person name="Sadzewicz L."/>
            <person name="Tallon L."/>
            <person name="Sengamalay N."/>
            <person name="Hazen T.H."/>
            <person name="Rasko D.A."/>
        </authorList>
    </citation>
    <scope>NUCLEOTIDE SEQUENCE [LARGE SCALE GENOMIC DNA]</scope>
    <source>
        <strain evidence="3 4">625974</strain>
    </source>
</reference>
<dbReference type="RefSeq" id="WP_000724339.1">
    <property type="nucleotide sequence ID" value="NZ_JEXD01000004.1"/>
</dbReference>